<comment type="function">
    <text evidence="7">Catalyzes the dehydrogenation at the alpha-beta position of ACP-bound acyl chains. This results in the introduction of a double bond in the lipidic chain, which is further transferred to the epsilon-amino group of lysine residue in the mycobactin core by MbtK.</text>
</comment>
<dbReference type="SUPFAM" id="SSF56645">
    <property type="entry name" value="Acyl-CoA dehydrogenase NM domain-like"/>
    <property type="match status" value="1"/>
</dbReference>
<evidence type="ECO:0000256" key="4">
    <source>
        <dbReference type="ARBA" id="ARBA00022630"/>
    </source>
</evidence>
<dbReference type="InterPro" id="IPR050741">
    <property type="entry name" value="Acyl-CoA_dehydrogenase"/>
</dbReference>
<evidence type="ECO:0000256" key="7">
    <source>
        <dbReference type="ARBA" id="ARBA00037085"/>
    </source>
</evidence>
<dbReference type="Pfam" id="PF00441">
    <property type="entry name" value="Acyl-CoA_dh_1"/>
    <property type="match status" value="1"/>
</dbReference>
<keyword evidence="6 10" id="KW-0560">Oxidoreductase</keyword>
<protein>
    <recommendedName>
        <fullName evidence="8">Acyl-[acyl-carrier-protein] dehydrogenase MbtN</fullName>
    </recommendedName>
    <alternativeName>
        <fullName evidence="9">Mycobactin synthase protein N</fullName>
    </alternativeName>
</protein>
<accession>A0ABV2BWH0</accession>
<dbReference type="EMBL" id="JBEVCJ010000019">
    <property type="protein sequence ID" value="MET1256270.1"/>
    <property type="molecule type" value="Genomic_DNA"/>
</dbReference>
<comment type="cofactor">
    <cofactor evidence="1 10">
        <name>FAD</name>
        <dbReference type="ChEBI" id="CHEBI:57692"/>
    </cofactor>
</comment>
<reference evidence="14 15" key="1">
    <citation type="submission" date="2024-06" db="EMBL/GenBank/DDBJ databases">
        <authorList>
            <person name="Li F."/>
        </authorList>
    </citation>
    <scope>NUCLEOTIDE SEQUENCE [LARGE SCALE GENOMIC DNA]</scope>
    <source>
        <strain evidence="14 15">GXAS 311</strain>
    </source>
</reference>
<dbReference type="InterPro" id="IPR013786">
    <property type="entry name" value="AcylCoA_DH/ox_N"/>
</dbReference>
<dbReference type="InterPro" id="IPR009075">
    <property type="entry name" value="AcylCo_DH/oxidase_C"/>
</dbReference>
<evidence type="ECO:0000256" key="8">
    <source>
        <dbReference type="ARBA" id="ARBA00040394"/>
    </source>
</evidence>
<dbReference type="Pfam" id="PF02771">
    <property type="entry name" value="Acyl-CoA_dh_N"/>
    <property type="match status" value="1"/>
</dbReference>
<evidence type="ECO:0000256" key="5">
    <source>
        <dbReference type="ARBA" id="ARBA00022827"/>
    </source>
</evidence>
<dbReference type="SUPFAM" id="SSF47203">
    <property type="entry name" value="Acyl-CoA dehydrogenase C-terminal domain-like"/>
    <property type="match status" value="1"/>
</dbReference>
<feature type="domain" description="Acyl-CoA dehydrogenase/oxidase C-terminal" evidence="11">
    <location>
        <begin position="230"/>
        <end position="376"/>
    </location>
</feature>
<feature type="domain" description="Acyl-CoA oxidase/dehydrogenase middle" evidence="12">
    <location>
        <begin position="121"/>
        <end position="216"/>
    </location>
</feature>
<comment type="caution">
    <text evidence="14">The sequence shown here is derived from an EMBL/GenBank/DDBJ whole genome shotgun (WGS) entry which is preliminary data.</text>
</comment>
<dbReference type="Gene3D" id="1.20.140.10">
    <property type="entry name" value="Butyryl-CoA Dehydrogenase, subunit A, domain 3"/>
    <property type="match status" value="1"/>
</dbReference>
<dbReference type="RefSeq" id="WP_353896857.1">
    <property type="nucleotide sequence ID" value="NZ_JBEVCJ010000019.1"/>
</dbReference>
<dbReference type="InterPro" id="IPR009100">
    <property type="entry name" value="AcylCoA_DH/oxidase_NM_dom_sf"/>
</dbReference>
<dbReference type="Pfam" id="PF02770">
    <property type="entry name" value="Acyl-CoA_dh_M"/>
    <property type="match status" value="1"/>
</dbReference>
<evidence type="ECO:0000256" key="10">
    <source>
        <dbReference type="RuleBase" id="RU362125"/>
    </source>
</evidence>
<evidence type="ECO:0000256" key="2">
    <source>
        <dbReference type="ARBA" id="ARBA00005102"/>
    </source>
</evidence>
<dbReference type="InterPro" id="IPR046373">
    <property type="entry name" value="Acyl-CoA_Oxase/DH_mid-dom_sf"/>
</dbReference>
<dbReference type="PANTHER" id="PTHR48083">
    <property type="entry name" value="MEDIUM-CHAIN SPECIFIC ACYL-COA DEHYDROGENASE, MITOCHONDRIAL-RELATED"/>
    <property type="match status" value="1"/>
</dbReference>
<evidence type="ECO:0000259" key="11">
    <source>
        <dbReference type="Pfam" id="PF00441"/>
    </source>
</evidence>
<dbReference type="Proteomes" id="UP001548189">
    <property type="component" value="Unassembled WGS sequence"/>
</dbReference>
<organism evidence="14 15">
    <name type="scientific">Aliikangiella maris</name>
    <dbReference type="NCBI Taxonomy" id="3162458"/>
    <lineage>
        <taxon>Bacteria</taxon>
        <taxon>Pseudomonadati</taxon>
        <taxon>Pseudomonadota</taxon>
        <taxon>Gammaproteobacteria</taxon>
        <taxon>Oceanospirillales</taxon>
        <taxon>Pleioneaceae</taxon>
        <taxon>Aliikangiella</taxon>
    </lineage>
</organism>
<evidence type="ECO:0000259" key="13">
    <source>
        <dbReference type="Pfam" id="PF02771"/>
    </source>
</evidence>
<evidence type="ECO:0000256" key="3">
    <source>
        <dbReference type="ARBA" id="ARBA00009347"/>
    </source>
</evidence>
<dbReference type="InterPro" id="IPR037069">
    <property type="entry name" value="AcylCoA_DH/ox_N_sf"/>
</dbReference>
<keyword evidence="5 10" id="KW-0274">FAD</keyword>
<gene>
    <name evidence="14" type="ORF">ABVT43_14105</name>
</gene>
<comment type="similarity">
    <text evidence="3 10">Belongs to the acyl-CoA dehydrogenase family.</text>
</comment>
<comment type="pathway">
    <text evidence="2">Siderophore biosynthesis; mycobactin biosynthesis.</text>
</comment>
<evidence type="ECO:0000259" key="12">
    <source>
        <dbReference type="Pfam" id="PF02770"/>
    </source>
</evidence>
<name>A0ABV2BWH0_9GAMM</name>
<keyword evidence="15" id="KW-1185">Reference proteome</keyword>
<feature type="domain" description="Acyl-CoA dehydrogenase/oxidase N-terminal" evidence="13">
    <location>
        <begin position="5"/>
        <end position="117"/>
    </location>
</feature>
<evidence type="ECO:0000256" key="6">
    <source>
        <dbReference type="ARBA" id="ARBA00023002"/>
    </source>
</evidence>
<evidence type="ECO:0000256" key="1">
    <source>
        <dbReference type="ARBA" id="ARBA00001974"/>
    </source>
</evidence>
<dbReference type="PANTHER" id="PTHR48083:SF20">
    <property type="entry name" value="LONG-CHAIN SPECIFIC ACYL-COA DEHYDROGENASE, MITOCHONDRIAL"/>
    <property type="match status" value="1"/>
</dbReference>
<dbReference type="InterPro" id="IPR036250">
    <property type="entry name" value="AcylCo_DH-like_C"/>
</dbReference>
<evidence type="ECO:0000313" key="15">
    <source>
        <dbReference type="Proteomes" id="UP001548189"/>
    </source>
</evidence>
<sequence>MNKETEKQQIFRNACRDFLHKEAIPQINDWESNGIIDKSFWLKAGKAKMLGIGVAENFGGQGESDYHYPLIVIEEMLKSGVDVPGFVSHNDVTASYIATLGNDSQKQRWLPALCSGELIAAIAVTEPDGGSDTTNIKTQAVLQGDHYLVNGCKSYITNGINADLVVTAVKTSQQEQGRGISLLVIERGLDGFTRGENYKKLGWPASDNSALYFKDCRVPKENLLGRENLGNAYFMGAMPRERLSIACVAVVFAELIFQQTLNYVKHRQAFGQAIGHFQHNRFLLAQLDTELKIARIYLESSIDKFNKNQLSVVEAAQVKLWTTELQFKVADHCLQLHGASGYLQDSPIGKAWSTSRVQKIYGGTSEILKEIISKSLGL</sequence>
<dbReference type="InterPro" id="IPR006091">
    <property type="entry name" value="Acyl-CoA_Oxase/DH_mid-dom"/>
</dbReference>
<proteinExistence type="inferred from homology"/>
<evidence type="ECO:0000313" key="14">
    <source>
        <dbReference type="EMBL" id="MET1256270.1"/>
    </source>
</evidence>
<evidence type="ECO:0000256" key="9">
    <source>
        <dbReference type="ARBA" id="ARBA00042660"/>
    </source>
</evidence>
<dbReference type="Gene3D" id="1.10.540.10">
    <property type="entry name" value="Acyl-CoA dehydrogenase/oxidase, N-terminal domain"/>
    <property type="match status" value="1"/>
</dbReference>
<dbReference type="Gene3D" id="2.40.110.10">
    <property type="entry name" value="Butyryl-CoA Dehydrogenase, subunit A, domain 2"/>
    <property type="match status" value="1"/>
</dbReference>
<keyword evidence="4 10" id="KW-0285">Flavoprotein</keyword>